<dbReference type="InterPro" id="IPR001279">
    <property type="entry name" value="Metallo-B-lactamas"/>
</dbReference>
<proteinExistence type="predicted"/>
<gene>
    <name evidence="2" type="ORF">DFJ66_8444</name>
</gene>
<dbReference type="Pfam" id="PF12706">
    <property type="entry name" value="Lactamase_B_2"/>
    <property type="match status" value="1"/>
</dbReference>
<accession>A0A495XLS4</accession>
<dbReference type="OrthoDB" id="3190691at2"/>
<dbReference type="EMBL" id="RBXR01000001">
    <property type="protein sequence ID" value="RKT75067.1"/>
    <property type="molecule type" value="Genomic_DNA"/>
</dbReference>
<dbReference type="SUPFAM" id="SSF56281">
    <property type="entry name" value="Metallo-hydrolase/oxidoreductase"/>
    <property type="match status" value="1"/>
</dbReference>
<dbReference type="RefSeq" id="WP_121230325.1">
    <property type="nucleotide sequence ID" value="NZ_JBIUBA010000011.1"/>
</dbReference>
<dbReference type="Gene3D" id="3.60.15.10">
    <property type="entry name" value="Ribonuclease Z/Hydroxyacylglutathione hydrolase-like"/>
    <property type="match status" value="1"/>
</dbReference>
<dbReference type="InterPro" id="IPR036866">
    <property type="entry name" value="RibonucZ/Hydroxyglut_hydro"/>
</dbReference>
<protein>
    <submittedName>
        <fullName evidence="2">L-ascorbate metabolism protein UlaG (Beta-lactamase superfamily)</fullName>
    </submittedName>
</protein>
<organism evidence="2 3">
    <name type="scientific">Saccharothrix variisporea</name>
    <dbReference type="NCBI Taxonomy" id="543527"/>
    <lineage>
        <taxon>Bacteria</taxon>
        <taxon>Bacillati</taxon>
        <taxon>Actinomycetota</taxon>
        <taxon>Actinomycetes</taxon>
        <taxon>Pseudonocardiales</taxon>
        <taxon>Pseudonocardiaceae</taxon>
        <taxon>Saccharothrix</taxon>
    </lineage>
</organism>
<dbReference type="InterPro" id="IPR050114">
    <property type="entry name" value="UPF0173_UPF0282_UlaG_hydrolase"/>
</dbReference>
<reference evidence="2 3" key="1">
    <citation type="submission" date="2018-10" db="EMBL/GenBank/DDBJ databases">
        <title>Sequencing the genomes of 1000 actinobacteria strains.</title>
        <authorList>
            <person name="Klenk H.-P."/>
        </authorList>
    </citation>
    <scope>NUCLEOTIDE SEQUENCE [LARGE SCALE GENOMIC DNA]</scope>
    <source>
        <strain evidence="2 3">DSM 43911</strain>
    </source>
</reference>
<evidence type="ECO:0000259" key="1">
    <source>
        <dbReference type="Pfam" id="PF12706"/>
    </source>
</evidence>
<evidence type="ECO:0000313" key="3">
    <source>
        <dbReference type="Proteomes" id="UP000272729"/>
    </source>
</evidence>
<evidence type="ECO:0000313" key="2">
    <source>
        <dbReference type="EMBL" id="RKT75067.1"/>
    </source>
</evidence>
<dbReference type="PANTHER" id="PTHR43546">
    <property type="entry name" value="UPF0173 METAL-DEPENDENT HYDROLASE MJ1163-RELATED"/>
    <property type="match status" value="1"/>
</dbReference>
<name>A0A495XLS4_9PSEU</name>
<feature type="domain" description="Metallo-beta-lactamase" evidence="1">
    <location>
        <begin position="55"/>
        <end position="224"/>
    </location>
</feature>
<dbReference type="PANTHER" id="PTHR43546:SF3">
    <property type="entry name" value="UPF0173 METAL-DEPENDENT HYDROLASE MJ1163"/>
    <property type="match status" value="1"/>
</dbReference>
<dbReference type="Proteomes" id="UP000272729">
    <property type="component" value="Unassembled WGS sequence"/>
</dbReference>
<keyword evidence="3" id="KW-1185">Reference proteome</keyword>
<comment type="caution">
    <text evidence="2">The sequence shown here is derived from an EMBL/GenBank/DDBJ whole genome shotgun (WGS) entry which is preliminary data.</text>
</comment>
<dbReference type="AlphaFoldDB" id="A0A495XLS4"/>
<sequence>MRIRWLGWAGVELEAQGETLVIDLLGRPEGVLEGTPLEDVPLPDVVPPHSRGHVLAGLCTHLHRDHTDAGALAAALAPGGRVLHPASFGGDDHENLWTLKAEAELTAHDLPRQAMGYWETTKIGPFTIAAVPAVDTLGDPQVSWAVEADGKRVIHLGDTMYHGYWWRAAHRFGPFDAVLTPINGPTVCFPHCQPPSPYPASLDARHAAVAARLLGTKVAIPMHYNGFHSDGFYTTQPHELARFLDATDGELYDVLTPDLGEQVTI</sequence>